<evidence type="ECO:0000256" key="5">
    <source>
        <dbReference type="ARBA" id="ARBA00023002"/>
    </source>
</evidence>
<feature type="compositionally biased region" description="Basic and acidic residues" evidence="11">
    <location>
        <begin position="237"/>
        <end position="250"/>
    </location>
</feature>
<accession>A0AAN6XZC3</accession>
<keyword evidence="8" id="KW-0470">Melanin biosynthesis</keyword>
<dbReference type="EMBL" id="MU858196">
    <property type="protein sequence ID" value="KAK4209719.1"/>
    <property type="molecule type" value="Genomic_DNA"/>
</dbReference>
<dbReference type="GO" id="GO:0046872">
    <property type="term" value="F:metal ion binding"/>
    <property type="evidence" value="ECO:0007669"/>
    <property type="project" value="UniProtKB-KW"/>
</dbReference>
<evidence type="ECO:0000256" key="9">
    <source>
        <dbReference type="ARBA" id="ARBA00048233"/>
    </source>
</evidence>
<dbReference type="PANTHER" id="PTHR11474:SF76">
    <property type="entry name" value="SHKT DOMAIN-CONTAINING PROTEIN"/>
    <property type="match status" value="1"/>
</dbReference>
<evidence type="ECO:0000256" key="2">
    <source>
        <dbReference type="ARBA" id="ARBA00009928"/>
    </source>
</evidence>
<dbReference type="SUPFAM" id="SSF48056">
    <property type="entry name" value="Di-copper centre-containing domain"/>
    <property type="match status" value="1"/>
</dbReference>
<dbReference type="InterPro" id="IPR050316">
    <property type="entry name" value="Tyrosinase/Hemocyanin"/>
</dbReference>
<dbReference type="Pfam" id="PF00264">
    <property type="entry name" value="Tyrosinase"/>
    <property type="match status" value="1"/>
</dbReference>
<name>A0AAN6XZC3_9PEZI</name>
<dbReference type="GO" id="GO:0004503">
    <property type="term" value="F:tyrosinase activity"/>
    <property type="evidence" value="ECO:0007669"/>
    <property type="project" value="UniProtKB-EC"/>
</dbReference>
<dbReference type="PROSITE" id="PS00497">
    <property type="entry name" value="TYROSINASE_1"/>
    <property type="match status" value="1"/>
</dbReference>
<feature type="domain" description="Tyrosinase copper-binding" evidence="12">
    <location>
        <begin position="97"/>
        <end position="114"/>
    </location>
</feature>
<dbReference type="PROSITE" id="PS00498">
    <property type="entry name" value="TYROSINASE_2"/>
    <property type="match status" value="1"/>
</dbReference>
<feature type="domain" description="Tyrosinase copper-binding" evidence="13">
    <location>
        <begin position="350"/>
        <end position="361"/>
    </location>
</feature>
<evidence type="ECO:0000256" key="7">
    <source>
        <dbReference type="ARBA" id="ARBA00023033"/>
    </source>
</evidence>
<evidence type="ECO:0000256" key="8">
    <source>
        <dbReference type="ARBA" id="ARBA00023101"/>
    </source>
</evidence>
<evidence type="ECO:0000259" key="12">
    <source>
        <dbReference type="PROSITE" id="PS00497"/>
    </source>
</evidence>
<dbReference type="Gene3D" id="2.60.310.20">
    <property type="match status" value="1"/>
</dbReference>
<comment type="cofactor">
    <cofactor evidence="1">
        <name>Cu(2+)</name>
        <dbReference type="ChEBI" id="CHEBI:29036"/>
    </cofactor>
</comment>
<evidence type="ECO:0000256" key="1">
    <source>
        <dbReference type="ARBA" id="ARBA00001973"/>
    </source>
</evidence>
<reference evidence="14" key="1">
    <citation type="journal article" date="2023" name="Mol. Phylogenet. Evol.">
        <title>Genome-scale phylogeny and comparative genomics of the fungal order Sordariales.</title>
        <authorList>
            <person name="Hensen N."/>
            <person name="Bonometti L."/>
            <person name="Westerberg I."/>
            <person name="Brannstrom I.O."/>
            <person name="Guillou S."/>
            <person name="Cros-Aarteil S."/>
            <person name="Calhoun S."/>
            <person name="Haridas S."/>
            <person name="Kuo A."/>
            <person name="Mondo S."/>
            <person name="Pangilinan J."/>
            <person name="Riley R."/>
            <person name="LaButti K."/>
            <person name="Andreopoulos B."/>
            <person name="Lipzen A."/>
            <person name="Chen C."/>
            <person name="Yan M."/>
            <person name="Daum C."/>
            <person name="Ng V."/>
            <person name="Clum A."/>
            <person name="Steindorff A."/>
            <person name="Ohm R.A."/>
            <person name="Martin F."/>
            <person name="Silar P."/>
            <person name="Natvig D.O."/>
            <person name="Lalanne C."/>
            <person name="Gautier V."/>
            <person name="Ament-Velasquez S.L."/>
            <person name="Kruys A."/>
            <person name="Hutchinson M.I."/>
            <person name="Powell A.J."/>
            <person name="Barry K."/>
            <person name="Miller A.N."/>
            <person name="Grigoriev I.V."/>
            <person name="Debuchy R."/>
            <person name="Gladieux P."/>
            <person name="Hiltunen Thoren M."/>
            <person name="Johannesson H."/>
        </authorList>
    </citation>
    <scope>NUCLEOTIDE SEQUENCE</scope>
    <source>
        <strain evidence="14">PSN293</strain>
    </source>
</reference>
<evidence type="ECO:0000256" key="11">
    <source>
        <dbReference type="SAM" id="MobiDB-lite"/>
    </source>
</evidence>
<evidence type="ECO:0000256" key="10">
    <source>
        <dbReference type="ARBA" id="ARBA00048881"/>
    </source>
</evidence>
<proteinExistence type="inferred from homology"/>
<keyword evidence="6" id="KW-0186">Copper</keyword>
<dbReference type="InterPro" id="IPR002227">
    <property type="entry name" value="Tyrosinase_Cu-bd"/>
</dbReference>
<protein>
    <recommendedName>
        <fullName evidence="3">tyrosinase</fullName>
        <ecNumber evidence="3">1.14.18.1</ecNumber>
    </recommendedName>
</protein>
<dbReference type="AlphaFoldDB" id="A0AAN6XZC3"/>
<comment type="catalytic activity">
    <reaction evidence="10">
        <text>L-tyrosine + O2 = L-dopaquinone + H2O</text>
        <dbReference type="Rhea" id="RHEA:18117"/>
        <dbReference type="ChEBI" id="CHEBI:15377"/>
        <dbReference type="ChEBI" id="CHEBI:15379"/>
        <dbReference type="ChEBI" id="CHEBI:57924"/>
        <dbReference type="ChEBI" id="CHEBI:58315"/>
        <dbReference type="EC" id="1.14.18.1"/>
    </reaction>
</comment>
<evidence type="ECO:0000259" key="13">
    <source>
        <dbReference type="PROSITE" id="PS00498"/>
    </source>
</evidence>
<dbReference type="InterPro" id="IPR041640">
    <property type="entry name" value="Tyrosinase_C"/>
</dbReference>
<evidence type="ECO:0000313" key="14">
    <source>
        <dbReference type="EMBL" id="KAK4209719.1"/>
    </source>
</evidence>
<keyword evidence="5" id="KW-0560">Oxidoreductase</keyword>
<evidence type="ECO:0000256" key="6">
    <source>
        <dbReference type="ARBA" id="ARBA00023008"/>
    </source>
</evidence>
<reference evidence="14" key="2">
    <citation type="submission" date="2023-05" db="EMBL/GenBank/DDBJ databases">
        <authorList>
            <consortium name="Lawrence Berkeley National Laboratory"/>
            <person name="Steindorff A."/>
            <person name="Hensen N."/>
            <person name="Bonometti L."/>
            <person name="Westerberg I."/>
            <person name="Brannstrom I.O."/>
            <person name="Guillou S."/>
            <person name="Cros-Aarteil S."/>
            <person name="Calhoun S."/>
            <person name="Haridas S."/>
            <person name="Kuo A."/>
            <person name="Mondo S."/>
            <person name="Pangilinan J."/>
            <person name="Riley R."/>
            <person name="Labutti K."/>
            <person name="Andreopoulos B."/>
            <person name="Lipzen A."/>
            <person name="Chen C."/>
            <person name="Yanf M."/>
            <person name="Daum C."/>
            <person name="Ng V."/>
            <person name="Clum A."/>
            <person name="Ohm R."/>
            <person name="Martin F."/>
            <person name="Silar P."/>
            <person name="Natvig D."/>
            <person name="Lalanne C."/>
            <person name="Gautier V."/>
            <person name="Ament-Velasquez S.L."/>
            <person name="Kruys A."/>
            <person name="Hutchinson M.I."/>
            <person name="Powell A.J."/>
            <person name="Barry K."/>
            <person name="Miller A.N."/>
            <person name="Grigoriev I.V."/>
            <person name="Debuchy R."/>
            <person name="Gladieux P."/>
            <person name="Thoren M.H."/>
            <person name="Johannesson H."/>
        </authorList>
    </citation>
    <scope>NUCLEOTIDE SEQUENCE</scope>
    <source>
        <strain evidence="14">PSN293</strain>
    </source>
</reference>
<gene>
    <name evidence="14" type="ORF">QBC37DRAFT_323484</name>
</gene>
<dbReference type="PANTHER" id="PTHR11474">
    <property type="entry name" value="TYROSINASE FAMILY MEMBER"/>
    <property type="match status" value="1"/>
</dbReference>
<evidence type="ECO:0000256" key="3">
    <source>
        <dbReference type="ARBA" id="ARBA00011906"/>
    </source>
</evidence>
<dbReference type="Proteomes" id="UP001301769">
    <property type="component" value="Unassembled WGS sequence"/>
</dbReference>
<comment type="caution">
    <text evidence="14">The sequence shown here is derived from an EMBL/GenBank/DDBJ whole genome shotgun (WGS) entry which is preliminary data.</text>
</comment>
<evidence type="ECO:0000313" key="15">
    <source>
        <dbReference type="Proteomes" id="UP001301769"/>
    </source>
</evidence>
<dbReference type="PRINTS" id="PR00092">
    <property type="entry name" value="TYROSINASE"/>
</dbReference>
<keyword evidence="4" id="KW-0479">Metal-binding</keyword>
<evidence type="ECO:0000256" key="4">
    <source>
        <dbReference type="ARBA" id="ARBA00022723"/>
    </source>
</evidence>
<dbReference type="Pfam" id="PF18132">
    <property type="entry name" value="Tyrosinase_C"/>
    <property type="match status" value="1"/>
</dbReference>
<feature type="region of interest" description="Disordered" evidence="11">
    <location>
        <begin position="229"/>
        <end position="251"/>
    </location>
</feature>
<keyword evidence="15" id="KW-1185">Reference proteome</keyword>
<comment type="catalytic activity">
    <reaction evidence="9">
        <text>2 L-dopa + O2 = 2 L-dopaquinone + 2 H2O</text>
        <dbReference type="Rhea" id="RHEA:34287"/>
        <dbReference type="ChEBI" id="CHEBI:15377"/>
        <dbReference type="ChEBI" id="CHEBI:15379"/>
        <dbReference type="ChEBI" id="CHEBI:57504"/>
        <dbReference type="ChEBI" id="CHEBI:57924"/>
        <dbReference type="EC" id="1.14.18.1"/>
    </reaction>
</comment>
<dbReference type="Gene3D" id="1.10.1280.10">
    <property type="entry name" value="Di-copper center containing domain from catechol oxidase"/>
    <property type="match status" value="1"/>
</dbReference>
<keyword evidence="7" id="KW-0503">Monooxygenase</keyword>
<dbReference type="GO" id="GO:0042438">
    <property type="term" value="P:melanin biosynthetic process"/>
    <property type="evidence" value="ECO:0007669"/>
    <property type="project" value="UniProtKB-KW"/>
</dbReference>
<comment type="similarity">
    <text evidence="2">Belongs to the tyrosinase family.</text>
</comment>
<sequence length="703" mass="79388">MPPPGYQFVDIRGIPPVDGSPGIRKEFTAFATDKPKESIQVSLFIRALIRWYKRPYTDRLSYFQIAGIHGWPYGVSWDYSKGPQHDYGDDHFIYCNHNLLTFPTWHRPYMALFEQTLWQIMNEVIENELKFNSDAEKQTWIKGKDSFRLPYWDWARPSYEGEIPELFKPAEIEVRQPPNADGTLPIPLPVDNPLYRYQLYKDGKLTRMGDLPSPYTVDDSDDHPWSKCSGTSRYGVHHPEPTEQESEGKSNAEQIAKAINAHKYYGSADPDLHIEKLAVSDLVYRLLLGDKNPTWAEFSSTVMHNPKTDPHWKEWISLEYIHNNLHNFVGGDTYKSGIGHMMDVPVAAFDPIFFMHHCNIDHYFAMWQTLYDDVWFTDKDTPSPLDDLPPFRHKFDGERGVDYFNSNDIRDWTTLGYQYDVLQRRTGEDDAAYKQRIRSHITDSYPHTGDVILKDRHGVFSSHGEVGGSALFADQGVDDYVINVIYDRYGHNRGSPYTIHFFLGDAPQQETIQSLGTAQAAPSILGAGHVATTVSELPRHVGSVYTFSSSMVPGTSNTAGSEAASVCPNCAQQHNDGVLSRASVSLTIPLYHDAANSNITEIDSPFDGDAVRGYLADRLSWIAVNTQGTIIPWSELGNTRVFVLKGKGKHHPLYSMVSGESSVDEQGGVISKYSHYEALPEVTRGKEVGARPDEYDQLMPGSA</sequence>
<dbReference type="InterPro" id="IPR008922">
    <property type="entry name" value="Di-copper_centre_dom_sf"/>
</dbReference>
<dbReference type="EC" id="1.14.18.1" evidence="3"/>
<organism evidence="14 15">
    <name type="scientific">Rhypophila decipiens</name>
    <dbReference type="NCBI Taxonomy" id="261697"/>
    <lineage>
        <taxon>Eukaryota</taxon>
        <taxon>Fungi</taxon>
        <taxon>Dikarya</taxon>
        <taxon>Ascomycota</taxon>
        <taxon>Pezizomycotina</taxon>
        <taxon>Sordariomycetes</taxon>
        <taxon>Sordariomycetidae</taxon>
        <taxon>Sordariales</taxon>
        <taxon>Naviculisporaceae</taxon>
        <taxon>Rhypophila</taxon>
    </lineage>
</organism>